<dbReference type="GO" id="GO:0015031">
    <property type="term" value="P:protein transport"/>
    <property type="evidence" value="ECO:0007669"/>
    <property type="project" value="UniProtKB-KW"/>
</dbReference>
<dbReference type="PANTHER" id="PTHR38786">
    <property type="entry name" value="FLAGELLAR FLIJ PROTEIN"/>
    <property type="match status" value="1"/>
</dbReference>
<evidence type="ECO:0000313" key="12">
    <source>
        <dbReference type="EMBL" id="OEZ99543.1"/>
    </source>
</evidence>
<evidence type="ECO:0000256" key="2">
    <source>
        <dbReference type="ARBA" id="ARBA00010004"/>
    </source>
</evidence>
<gene>
    <name evidence="12" type="primary">fliJ</name>
    <name evidence="12" type="ORF">DUPY_25870</name>
</gene>
<keyword evidence="9" id="KW-0472">Membrane</keyword>
<evidence type="ECO:0000256" key="5">
    <source>
        <dbReference type="ARBA" id="ARBA00022475"/>
    </source>
</evidence>
<feature type="compositionally biased region" description="Basic and acidic residues" evidence="11">
    <location>
        <begin position="125"/>
        <end position="139"/>
    </location>
</feature>
<keyword evidence="7" id="KW-1005">Bacterial flagellum biogenesis</keyword>
<feature type="region of interest" description="Disordered" evidence="11">
    <location>
        <begin position="124"/>
        <end position="146"/>
    </location>
</feature>
<evidence type="ECO:0000256" key="1">
    <source>
        <dbReference type="ARBA" id="ARBA00004413"/>
    </source>
</evidence>
<dbReference type="RefSeq" id="WP_070248667.1">
    <property type="nucleotide sequence ID" value="NZ_LROM01000087.1"/>
</dbReference>
<protein>
    <recommendedName>
        <fullName evidence="3">Flagellar FliJ protein</fullName>
    </recommendedName>
</protein>
<dbReference type="Pfam" id="PF02050">
    <property type="entry name" value="FliJ"/>
    <property type="match status" value="1"/>
</dbReference>
<keyword evidence="12" id="KW-0282">Flagellum</keyword>
<dbReference type="InterPro" id="IPR053716">
    <property type="entry name" value="Flag_assembly_chemotaxis_eff"/>
</dbReference>
<comment type="subcellular location">
    <subcellularLocation>
        <location evidence="1">Cell membrane</location>
        <topology evidence="1">Peripheral membrane protein</topology>
        <orientation evidence="1">Cytoplasmic side</orientation>
    </subcellularLocation>
</comment>
<reference evidence="13" key="1">
    <citation type="journal article" date="2016" name="Front. Microbiol.">
        <title>Molecular Keys to the Janthinobacterium and Duganella spp. Interaction with the Plant Pathogen Fusarium graminearum.</title>
        <authorList>
            <person name="Haack F.S."/>
            <person name="Poehlein A."/>
            <person name="Kroger C."/>
            <person name="Voigt C.A."/>
            <person name="Piepenbring M."/>
            <person name="Bode H.B."/>
            <person name="Daniel R."/>
            <person name="Schafer W."/>
            <person name="Streit W.R."/>
        </authorList>
    </citation>
    <scope>NUCLEOTIDE SEQUENCE [LARGE SCALE GENOMIC DNA]</scope>
    <source>
        <strain evidence="13">T54</strain>
    </source>
</reference>
<comment type="caution">
    <text evidence="12">The sequence shown here is derived from an EMBL/GenBank/DDBJ whole genome shotgun (WGS) entry which is preliminary data.</text>
</comment>
<dbReference type="GO" id="GO:0071973">
    <property type="term" value="P:bacterial-type flagellum-dependent cell motility"/>
    <property type="evidence" value="ECO:0007669"/>
    <property type="project" value="InterPro"/>
</dbReference>
<dbReference type="InterPro" id="IPR012823">
    <property type="entry name" value="Flagell_FliJ"/>
</dbReference>
<keyword evidence="8" id="KW-0653">Protein transport</keyword>
<evidence type="ECO:0000313" key="13">
    <source>
        <dbReference type="Proteomes" id="UP000175989"/>
    </source>
</evidence>
<keyword evidence="13" id="KW-1185">Reference proteome</keyword>
<dbReference type="Gene3D" id="1.10.287.1700">
    <property type="match status" value="1"/>
</dbReference>
<dbReference type="GO" id="GO:0006935">
    <property type="term" value="P:chemotaxis"/>
    <property type="evidence" value="ECO:0007669"/>
    <property type="project" value="UniProtKB-KW"/>
</dbReference>
<keyword evidence="10" id="KW-1006">Bacterial flagellum protein export</keyword>
<comment type="similarity">
    <text evidence="2">Belongs to the FliJ family.</text>
</comment>
<dbReference type="OrthoDB" id="6465096at2"/>
<dbReference type="GO" id="GO:0005886">
    <property type="term" value="C:plasma membrane"/>
    <property type="evidence" value="ECO:0007669"/>
    <property type="project" value="UniProtKB-SubCell"/>
</dbReference>
<dbReference type="AlphaFoldDB" id="A0A1E7WKD9"/>
<keyword evidence="6" id="KW-0145">Chemotaxis</keyword>
<keyword evidence="12" id="KW-0966">Cell projection</keyword>
<organism evidence="12 13">
    <name type="scientific">Duganella phyllosphaerae</name>
    <dbReference type="NCBI Taxonomy" id="762836"/>
    <lineage>
        <taxon>Bacteria</taxon>
        <taxon>Pseudomonadati</taxon>
        <taxon>Pseudomonadota</taxon>
        <taxon>Betaproteobacteria</taxon>
        <taxon>Burkholderiales</taxon>
        <taxon>Oxalobacteraceae</taxon>
        <taxon>Telluria group</taxon>
        <taxon>Duganella</taxon>
    </lineage>
</organism>
<dbReference type="GO" id="GO:0009288">
    <property type="term" value="C:bacterial-type flagellum"/>
    <property type="evidence" value="ECO:0007669"/>
    <property type="project" value="InterPro"/>
</dbReference>
<proteinExistence type="inferred from homology"/>
<dbReference type="PIRSF" id="PIRSF019404">
    <property type="entry name" value="FliJ"/>
    <property type="match status" value="1"/>
</dbReference>
<keyword evidence="4" id="KW-0813">Transport</keyword>
<evidence type="ECO:0000256" key="3">
    <source>
        <dbReference type="ARBA" id="ARBA00020392"/>
    </source>
</evidence>
<dbReference type="InterPro" id="IPR018006">
    <property type="entry name" value="Flag_FliJ_proteobac"/>
</dbReference>
<name>A0A1E7WKD9_9BURK</name>
<evidence type="ECO:0000256" key="6">
    <source>
        <dbReference type="ARBA" id="ARBA00022500"/>
    </source>
</evidence>
<sequence>MASKAQLETLIDLARRETDDAAKRLGAALKAVDDARQKHDMLVGYREEYVNRFQDAQAAGITPMAYRNFQAFMDKLDVAVKGQLDMITRAEQRSSAEKLAWQTAERKRVSYSTLNERADAAALKLENKRDQKQMDEHAARQAFYKR</sequence>
<dbReference type="EMBL" id="LROM01000087">
    <property type="protein sequence ID" value="OEZ99543.1"/>
    <property type="molecule type" value="Genomic_DNA"/>
</dbReference>
<keyword evidence="5" id="KW-1003">Cell membrane</keyword>
<evidence type="ECO:0000256" key="9">
    <source>
        <dbReference type="ARBA" id="ARBA00023136"/>
    </source>
</evidence>
<evidence type="ECO:0000256" key="10">
    <source>
        <dbReference type="ARBA" id="ARBA00023225"/>
    </source>
</evidence>
<dbReference type="GO" id="GO:0044781">
    <property type="term" value="P:bacterial-type flagellum organization"/>
    <property type="evidence" value="ECO:0007669"/>
    <property type="project" value="UniProtKB-KW"/>
</dbReference>
<dbReference type="PRINTS" id="PR01004">
    <property type="entry name" value="FLGFLIJ"/>
</dbReference>
<dbReference type="GO" id="GO:0003774">
    <property type="term" value="F:cytoskeletal motor activity"/>
    <property type="evidence" value="ECO:0007669"/>
    <property type="project" value="InterPro"/>
</dbReference>
<dbReference type="InterPro" id="IPR052570">
    <property type="entry name" value="FliJ"/>
</dbReference>
<evidence type="ECO:0000256" key="7">
    <source>
        <dbReference type="ARBA" id="ARBA00022795"/>
    </source>
</evidence>
<accession>A0A1E7WKD9</accession>
<evidence type="ECO:0000256" key="11">
    <source>
        <dbReference type="SAM" id="MobiDB-lite"/>
    </source>
</evidence>
<dbReference type="PATRIC" id="fig|762836.4.peg.2664"/>
<evidence type="ECO:0000256" key="4">
    <source>
        <dbReference type="ARBA" id="ARBA00022448"/>
    </source>
</evidence>
<keyword evidence="12" id="KW-0969">Cilium</keyword>
<evidence type="ECO:0000256" key="8">
    <source>
        <dbReference type="ARBA" id="ARBA00022927"/>
    </source>
</evidence>
<dbReference type="NCBIfam" id="TIGR02473">
    <property type="entry name" value="flagell_FliJ"/>
    <property type="match status" value="1"/>
</dbReference>
<dbReference type="PANTHER" id="PTHR38786:SF1">
    <property type="entry name" value="FLAGELLAR FLIJ PROTEIN"/>
    <property type="match status" value="1"/>
</dbReference>
<dbReference type="Proteomes" id="UP000175989">
    <property type="component" value="Unassembled WGS sequence"/>
</dbReference>